<keyword evidence="4" id="KW-0547">Nucleotide-binding</keyword>
<reference evidence="9 10" key="1">
    <citation type="submission" date="2017-07" db="EMBL/GenBank/DDBJ databases">
        <title>Draft Genome Sequences of Select Purple Nonsulfur Bacteria.</title>
        <authorList>
            <person name="Lasarre B."/>
            <person name="Mckinlay J.B."/>
        </authorList>
    </citation>
    <scope>NUCLEOTIDE SEQUENCE [LARGE SCALE GENOMIC DNA]</scope>
    <source>
        <strain evidence="9 10">DSM 11907</strain>
    </source>
</reference>
<name>A0A327KS21_9BRAD</name>
<dbReference type="SMART" id="SM00382">
    <property type="entry name" value="AAA"/>
    <property type="match status" value="1"/>
</dbReference>
<dbReference type="RefSeq" id="WP_111356419.1">
    <property type="nucleotide sequence ID" value="NZ_NHSK01000074.1"/>
</dbReference>
<dbReference type="Pfam" id="PF00005">
    <property type="entry name" value="ABC_tran"/>
    <property type="match status" value="1"/>
</dbReference>
<dbReference type="InterPro" id="IPR017871">
    <property type="entry name" value="ABC_transporter-like_CS"/>
</dbReference>
<evidence type="ECO:0000256" key="4">
    <source>
        <dbReference type="ARBA" id="ARBA00022741"/>
    </source>
</evidence>
<evidence type="ECO:0000313" key="10">
    <source>
        <dbReference type="Proteomes" id="UP000248863"/>
    </source>
</evidence>
<dbReference type="InterPro" id="IPR003593">
    <property type="entry name" value="AAA+_ATPase"/>
</dbReference>
<proteinExistence type="inferred from homology"/>
<evidence type="ECO:0000256" key="7">
    <source>
        <dbReference type="ARBA" id="ARBA00023136"/>
    </source>
</evidence>
<accession>A0A327KS21</accession>
<dbReference type="InterPro" id="IPR050166">
    <property type="entry name" value="ABC_transporter_ATP-bind"/>
</dbReference>
<comment type="similarity">
    <text evidence="1">Belongs to the ABC transporter superfamily.</text>
</comment>
<dbReference type="AlphaFoldDB" id="A0A327KS21"/>
<evidence type="ECO:0000256" key="1">
    <source>
        <dbReference type="ARBA" id="ARBA00005417"/>
    </source>
</evidence>
<feature type="domain" description="ABC transporter" evidence="8">
    <location>
        <begin position="5"/>
        <end position="237"/>
    </location>
</feature>
<dbReference type="InterPro" id="IPR003439">
    <property type="entry name" value="ABC_transporter-like_ATP-bd"/>
</dbReference>
<dbReference type="GO" id="GO:0016887">
    <property type="term" value="F:ATP hydrolysis activity"/>
    <property type="evidence" value="ECO:0007669"/>
    <property type="project" value="InterPro"/>
</dbReference>
<dbReference type="OrthoDB" id="9802264at2"/>
<dbReference type="PROSITE" id="PS00211">
    <property type="entry name" value="ABC_TRANSPORTER_1"/>
    <property type="match status" value="1"/>
</dbReference>
<evidence type="ECO:0000256" key="3">
    <source>
        <dbReference type="ARBA" id="ARBA00022475"/>
    </source>
</evidence>
<keyword evidence="6" id="KW-1278">Translocase</keyword>
<dbReference type="PROSITE" id="PS50893">
    <property type="entry name" value="ABC_TRANSPORTER_2"/>
    <property type="match status" value="1"/>
</dbReference>
<comment type="caution">
    <text evidence="9">The sequence shown here is derived from an EMBL/GenBank/DDBJ whole genome shotgun (WGS) entry which is preliminary data.</text>
</comment>
<gene>
    <name evidence="9" type="ORF">CH338_07020</name>
</gene>
<evidence type="ECO:0000259" key="8">
    <source>
        <dbReference type="PROSITE" id="PS50893"/>
    </source>
</evidence>
<dbReference type="InterPro" id="IPR027417">
    <property type="entry name" value="P-loop_NTPase"/>
</dbReference>
<dbReference type="SUPFAM" id="SSF52540">
    <property type="entry name" value="P-loop containing nucleoside triphosphate hydrolases"/>
    <property type="match status" value="1"/>
</dbReference>
<dbReference type="GO" id="GO:0005524">
    <property type="term" value="F:ATP binding"/>
    <property type="evidence" value="ECO:0007669"/>
    <property type="project" value="UniProtKB-KW"/>
</dbReference>
<organism evidence="9 10">
    <name type="scientific">Rhodoplanes elegans</name>
    <dbReference type="NCBI Taxonomy" id="29408"/>
    <lineage>
        <taxon>Bacteria</taxon>
        <taxon>Pseudomonadati</taxon>
        <taxon>Pseudomonadota</taxon>
        <taxon>Alphaproteobacteria</taxon>
        <taxon>Hyphomicrobiales</taxon>
        <taxon>Nitrobacteraceae</taxon>
        <taxon>Rhodoplanes</taxon>
    </lineage>
</organism>
<keyword evidence="7" id="KW-0472">Membrane</keyword>
<dbReference type="Gene3D" id="3.40.50.300">
    <property type="entry name" value="P-loop containing nucleotide triphosphate hydrolases"/>
    <property type="match status" value="1"/>
</dbReference>
<keyword evidence="3" id="KW-1003">Cell membrane</keyword>
<evidence type="ECO:0000256" key="2">
    <source>
        <dbReference type="ARBA" id="ARBA00022448"/>
    </source>
</evidence>
<keyword evidence="10" id="KW-1185">Reference proteome</keyword>
<evidence type="ECO:0000313" key="9">
    <source>
        <dbReference type="EMBL" id="RAI40165.1"/>
    </source>
</evidence>
<dbReference type="Proteomes" id="UP000248863">
    <property type="component" value="Unassembled WGS sequence"/>
</dbReference>
<dbReference type="PANTHER" id="PTHR42788">
    <property type="entry name" value="TAURINE IMPORT ATP-BINDING PROTEIN-RELATED"/>
    <property type="match status" value="1"/>
</dbReference>
<keyword evidence="2" id="KW-0813">Transport</keyword>
<evidence type="ECO:0000256" key="6">
    <source>
        <dbReference type="ARBA" id="ARBA00022967"/>
    </source>
</evidence>
<sequence>MSLPVTITGLSHRYGRRVVLDGIDLAVAAGERVALLGASGAGKSTLMQMIAGLAKPTEGTVTIGGRPVDGPLPGVTMMLQRPALLPWASVRQNVELGLRFSGLMRRDHDAARLRVNALLAQIGLSDRADALPTELSGGQQQRVALARALAPRPDVLLLDEPFSALDMGTRAALRADVLRLALDAGTTLILVSHDLADAEALCTRAVLLSGHPGRVAEDLAIANGIDAATRDRVVARLDAA</sequence>
<keyword evidence="5" id="KW-0067">ATP-binding</keyword>
<dbReference type="PANTHER" id="PTHR42788:SF17">
    <property type="entry name" value="ALIPHATIC SULFONATES IMPORT ATP-BINDING PROTEIN SSUB"/>
    <property type="match status" value="1"/>
</dbReference>
<protein>
    <recommendedName>
        <fullName evidence="8">ABC transporter domain-containing protein</fullName>
    </recommendedName>
</protein>
<evidence type="ECO:0000256" key="5">
    <source>
        <dbReference type="ARBA" id="ARBA00022840"/>
    </source>
</evidence>
<dbReference type="EMBL" id="NPEU01000048">
    <property type="protein sequence ID" value="RAI40165.1"/>
    <property type="molecule type" value="Genomic_DNA"/>
</dbReference>